<accession>A0A147HUE3</accession>
<keyword evidence="1" id="KW-0812">Transmembrane</keyword>
<gene>
    <name evidence="2" type="ORF">NS319_13620</name>
</gene>
<organism evidence="2 3">
    <name type="scientific">Sphingomonas sanguinis</name>
    <dbReference type="NCBI Taxonomy" id="33051"/>
    <lineage>
        <taxon>Bacteria</taxon>
        <taxon>Pseudomonadati</taxon>
        <taxon>Pseudomonadota</taxon>
        <taxon>Alphaproteobacteria</taxon>
        <taxon>Sphingomonadales</taxon>
        <taxon>Sphingomonadaceae</taxon>
        <taxon>Sphingomonas</taxon>
    </lineage>
</organism>
<dbReference type="Pfam" id="PF05661">
    <property type="entry name" value="DUF808"/>
    <property type="match status" value="1"/>
</dbReference>
<keyword evidence="1" id="KW-0472">Membrane</keyword>
<comment type="caution">
    <text evidence="2">The sequence shown here is derived from an EMBL/GenBank/DDBJ whole genome shotgun (WGS) entry which is preliminary data.</text>
</comment>
<proteinExistence type="predicted"/>
<dbReference type="AlphaFoldDB" id="A0A147HUE3"/>
<dbReference type="InterPro" id="IPR008526">
    <property type="entry name" value="YedI"/>
</dbReference>
<dbReference type="PANTHER" id="PTHR30503:SF3">
    <property type="entry name" value="INNER MEMBRANE PROTEIN YEDI"/>
    <property type="match status" value="1"/>
</dbReference>
<keyword evidence="1" id="KW-1133">Transmembrane helix</keyword>
<name>A0A147HUE3_9SPHN</name>
<dbReference type="EMBL" id="LDTD01000101">
    <property type="protein sequence ID" value="KTT68473.1"/>
    <property type="molecule type" value="Genomic_DNA"/>
</dbReference>
<evidence type="ECO:0000313" key="3">
    <source>
        <dbReference type="Proteomes" id="UP000072867"/>
    </source>
</evidence>
<feature type="transmembrane region" description="Helical" evidence="1">
    <location>
        <begin position="277"/>
        <end position="305"/>
    </location>
</feature>
<dbReference type="PATRIC" id="fig|33051.3.peg.100"/>
<dbReference type="STRING" id="33051.SB4_00870"/>
<sequence length="312" mass="31712">MAGGLVALLDDVAAIAKLAAASLDDVAGASARAGAKAAGVVIDDTAVTPRYVVGLAPQRELPIIGKIALGSLRNKLIFLLPAALLLRVFAPWAITPILMAGGAFLCFEASEKILETLTGGHEDAAEAVPVDAKVLEDRQVSGAIRTDLILSGEIMAIALSELPDLSIGTQAIALALVGIAITIGVYGVVAAIVKMDDIGLHLARREGRAAQAIGRGLVKAMPLVLRVLAVVGTAAMVWVGGGIIVHGMEEFGLTTLPDLIHDTAHHAGEAMPVACGAVAWIIGAIGSAIVGLIVGAVIVGVLHLIPRRGASH</sequence>
<evidence type="ECO:0000256" key="1">
    <source>
        <dbReference type="SAM" id="Phobius"/>
    </source>
</evidence>
<dbReference type="Proteomes" id="UP000072867">
    <property type="component" value="Unassembled WGS sequence"/>
</dbReference>
<feature type="transmembrane region" description="Helical" evidence="1">
    <location>
        <begin position="171"/>
        <end position="193"/>
    </location>
</feature>
<evidence type="ECO:0000313" key="2">
    <source>
        <dbReference type="EMBL" id="KTT68473.1"/>
    </source>
</evidence>
<dbReference type="GO" id="GO:0005886">
    <property type="term" value="C:plasma membrane"/>
    <property type="evidence" value="ECO:0007669"/>
    <property type="project" value="TreeGrafter"/>
</dbReference>
<dbReference type="PIRSF" id="PIRSF016660">
    <property type="entry name" value="YedI"/>
    <property type="match status" value="1"/>
</dbReference>
<reference evidence="2 3" key="1">
    <citation type="journal article" date="2016" name="Front. Microbiol.">
        <title>Genomic Resource of Rice Seed Associated Bacteria.</title>
        <authorList>
            <person name="Midha S."/>
            <person name="Bansal K."/>
            <person name="Sharma S."/>
            <person name="Kumar N."/>
            <person name="Patil P.P."/>
            <person name="Chaudhry V."/>
            <person name="Patil P.B."/>
        </authorList>
    </citation>
    <scope>NUCLEOTIDE SEQUENCE [LARGE SCALE GENOMIC DNA]</scope>
    <source>
        <strain evidence="2 3">NS319</strain>
    </source>
</reference>
<dbReference type="PANTHER" id="PTHR30503">
    <property type="entry name" value="INNER MEMBRANE PROTEIN YEDI"/>
    <property type="match status" value="1"/>
</dbReference>
<feature type="transmembrane region" description="Helical" evidence="1">
    <location>
        <begin position="223"/>
        <end position="245"/>
    </location>
</feature>
<protein>
    <submittedName>
        <fullName evidence="2">ABC transporter</fullName>
    </submittedName>
</protein>
<feature type="transmembrane region" description="Helical" evidence="1">
    <location>
        <begin position="76"/>
        <end position="94"/>
    </location>
</feature>
<dbReference type="RefSeq" id="WP_058734087.1">
    <property type="nucleotide sequence ID" value="NZ_LDTD01000101.1"/>
</dbReference>